<name>A0ABM6E8E4_9BURK</name>
<reference evidence="2 3" key="1">
    <citation type="submission" date="2016-09" db="EMBL/GenBank/DDBJ databases">
        <title>Complete genome sequence of Deltia acidovorans CM13 isolated from murine proximal colonic tissue.</title>
        <authorList>
            <person name="Saffarian A."/>
        </authorList>
    </citation>
    <scope>NUCLEOTIDE SEQUENCE [LARGE SCALE GENOMIC DNA]</scope>
    <source>
        <strain evidence="2 3">CM13</strain>
    </source>
</reference>
<feature type="compositionally biased region" description="Basic residues" evidence="1">
    <location>
        <begin position="47"/>
        <end position="56"/>
    </location>
</feature>
<proteinExistence type="predicted"/>
<protein>
    <recommendedName>
        <fullName evidence="4">Secreted protein</fullName>
    </recommendedName>
</protein>
<evidence type="ECO:0000313" key="3">
    <source>
        <dbReference type="Proteomes" id="UP000095607"/>
    </source>
</evidence>
<sequence>MACMAAMRSVSASMWRWAMSLTWLLARLLSCHRPSKVAISSMEKPRSRARRMKRRACTSDSAYWR</sequence>
<evidence type="ECO:0000313" key="2">
    <source>
        <dbReference type="EMBL" id="AOV03812.1"/>
    </source>
</evidence>
<keyword evidence="3" id="KW-1185">Reference proteome</keyword>
<feature type="region of interest" description="Disordered" evidence="1">
    <location>
        <begin position="40"/>
        <end position="65"/>
    </location>
</feature>
<evidence type="ECO:0008006" key="4">
    <source>
        <dbReference type="Google" id="ProtNLM"/>
    </source>
</evidence>
<evidence type="ECO:0000256" key="1">
    <source>
        <dbReference type="SAM" id="MobiDB-lite"/>
    </source>
</evidence>
<dbReference type="Proteomes" id="UP000095607">
    <property type="component" value="Chromosome"/>
</dbReference>
<gene>
    <name evidence="2" type="ORF">BI380_21930</name>
</gene>
<accession>A0ABM6E8E4</accession>
<organism evidence="2 3">
    <name type="scientific">Delftia tsuruhatensis</name>
    <dbReference type="NCBI Taxonomy" id="180282"/>
    <lineage>
        <taxon>Bacteria</taxon>
        <taxon>Pseudomonadati</taxon>
        <taxon>Pseudomonadota</taxon>
        <taxon>Betaproteobacteria</taxon>
        <taxon>Burkholderiales</taxon>
        <taxon>Comamonadaceae</taxon>
        <taxon>Delftia</taxon>
    </lineage>
</organism>
<dbReference type="EMBL" id="CP017420">
    <property type="protein sequence ID" value="AOV03812.1"/>
    <property type="molecule type" value="Genomic_DNA"/>
</dbReference>